<evidence type="ECO:0008006" key="3">
    <source>
        <dbReference type="Google" id="ProtNLM"/>
    </source>
</evidence>
<keyword evidence="2" id="KW-1185">Reference proteome</keyword>
<sequence length="159" mass="19058">MEFRNISGFEFVKAGEFVKTDIPCNLKRWDSYIKINFFDKRYERADETVYVVTTGENILYVGEFSYNLRDRWLTRGYVNHHMYSNINDFLESNQELYIWLAVEPYCNIESHGKLNISKSLEQHILNDTRPNWNRRNKNSGSVEWRVKNCIKLNTFINIP</sequence>
<name>A0A1N7MXV1_9GAMM</name>
<protein>
    <recommendedName>
        <fullName evidence="3">GIY-YIG domain-containing protein</fullName>
    </recommendedName>
</protein>
<dbReference type="RefSeq" id="WP_054340781.1">
    <property type="nucleotide sequence ID" value="NZ_FTOE01000007.1"/>
</dbReference>
<dbReference type="EMBL" id="FTOE01000007">
    <property type="protein sequence ID" value="SIS90947.1"/>
    <property type="molecule type" value="Genomic_DNA"/>
</dbReference>
<organism evidence="1 2">
    <name type="scientific">Neptunomonas antarctica</name>
    <dbReference type="NCBI Taxonomy" id="619304"/>
    <lineage>
        <taxon>Bacteria</taxon>
        <taxon>Pseudomonadati</taxon>
        <taxon>Pseudomonadota</taxon>
        <taxon>Gammaproteobacteria</taxon>
        <taxon>Oceanospirillales</taxon>
        <taxon>Oceanospirillaceae</taxon>
        <taxon>Neptunomonas</taxon>
    </lineage>
</organism>
<accession>A0A1N7MXV1</accession>
<proteinExistence type="predicted"/>
<dbReference type="Proteomes" id="UP000185999">
    <property type="component" value="Unassembled WGS sequence"/>
</dbReference>
<dbReference type="AlphaFoldDB" id="A0A1N7MXV1"/>
<evidence type="ECO:0000313" key="1">
    <source>
        <dbReference type="EMBL" id="SIS90947.1"/>
    </source>
</evidence>
<evidence type="ECO:0000313" key="2">
    <source>
        <dbReference type="Proteomes" id="UP000185999"/>
    </source>
</evidence>
<gene>
    <name evidence="1" type="ORF">SAMN05421760_107104</name>
</gene>
<dbReference type="OrthoDB" id="9793162at2"/>
<reference evidence="2" key="1">
    <citation type="submission" date="2017-01" db="EMBL/GenBank/DDBJ databases">
        <authorList>
            <person name="Varghese N."/>
            <person name="Submissions S."/>
        </authorList>
    </citation>
    <scope>NUCLEOTIDE SEQUENCE [LARGE SCALE GENOMIC DNA]</scope>
    <source>
        <strain evidence="2">DSM 22306</strain>
    </source>
</reference>